<dbReference type="EMBL" id="MU150235">
    <property type="protein sequence ID" value="KAF9467820.1"/>
    <property type="molecule type" value="Genomic_DNA"/>
</dbReference>
<name>A0A9P5YFP6_9AGAR</name>
<feature type="transmembrane region" description="Helical" evidence="2">
    <location>
        <begin position="6"/>
        <end position="27"/>
    </location>
</feature>
<protein>
    <submittedName>
        <fullName evidence="3">Uncharacterized protein</fullName>
    </submittedName>
</protein>
<feature type="region of interest" description="Disordered" evidence="1">
    <location>
        <begin position="207"/>
        <end position="235"/>
    </location>
</feature>
<comment type="caution">
    <text evidence="3">The sequence shown here is derived from an EMBL/GenBank/DDBJ whole genome shotgun (WGS) entry which is preliminary data.</text>
</comment>
<feature type="region of interest" description="Disordered" evidence="1">
    <location>
        <begin position="94"/>
        <end position="113"/>
    </location>
</feature>
<dbReference type="AlphaFoldDB" id="A0A9P5YFP6"/>
<keyword evidence="2" id="KW-1133">Transmembrane helix</keyword>
<evidence type="ECO:0000256" key="2">
    <source>
        <dbReference type="SAM" id="Phobius"/>
    </source>
</evidence>
<feature type="region of interest" description="Disordered" evidence="1">
    <location>
        <begin position="284"/>
        <end position="303"/>
    </location>
</feature>
<feature type="region of interest" description="Disordered" evidence="1">
    <location>
        <begin position="136"/>
        <end position="160"/>
    </location>
</feature>
<feature type="compositionally biased region" description="Basic and acidic residues" evidence="1">
    <location>
        <begin position="215"/>
        <end position="227"/>
    </location>
</feature>
<reference evidence="3" key="1">
    <citation type="submission" date="2020-11" db="EMBL/GenBank/DDBJ databases">
        <authorList>
            <consortium name="DOE Joint Genome Institute"/>
            <person name="Ahrendt S."/>
            <person name="Riley R."/>
            <person name="Andreopoulos W."/>
            <person name="Labutti K."/>
            <person name="Pangilinan J."/>
            <person name="Ruiz-Duenas F.J."/>
            <person name="Barrasa J.M."/>
            <person name="Sanchez-Garcia M."/>
            <person name="Camarero S."/>
            <person name="Miyauchi S."/>
            <person name="Serrano A."/>
            <person name="Linde D."/>
            <person name="Babiker R."/>
            <person name="Drula E."/>
            <person name="Ayuso-Fernandez I."/>
            <person name="Pacheco R."/>
            <person name="Padilla G."/>
            <person name="Ferreira P."/>
            <person name="Barriuso J."/>
            <person name="Kellner H."/>
            <person name="Castanera R."/>
            <person name="Alfaro M."/>
            <person name="Ramirez L."/>
            <person name="Pisabarro A.G."/>
            <person name="Kuo A."/>
            <person name="Tritt A."/>
            <person name="Lipzen A."/>
            <person name="He G."/>
            <person name="Yan M."/>
            <person name="Ng V."/>
            <person name="Cullen D."/>
            <person name="Martin F."/>
            <person name="Rosso M.-N."/>
            <person name="Henrissat B."/>
            <person name="Hibbett D."/>
            <person name="Martinez A.T."/>
            <person name="Grigoriev I.V."/>
        </authorList>
    </citation>
    <scope>NUCLEOTIDE SEQUENCE</scope>
    <source>
        <strain evidence="3">CBS 247.69</strain>
    </source>
</reference>
<proteinExistence type="predicted"/>
<accession>A0A9P5YFP6</accession>
<keyword evidence="2" id="KW-0812">Transmembrane</keyword>
<organism evidence="3 4">
    <name type="scientific">Collybia nuda</name>
    <dbReference type="NCBI Taxonomy" id="64659"/>
    <lineage>
        <taxon>Eukaryota</taxon>
        <taxon>Fungi</taxon>
        <taxon>Dikarya</taxon>
        <taxon>Basidiomycota</taxon>
        <taxon>Agaricomycotina</taxon>
        <taxon>Agaricomycetes</taxon>
        <taxon>Agaricomycetidae</taxon>
        <taxon>Agaricales</taxon>
        <taxon>Tricholomatineae</taxon>
        <taxon>Clitocybaceae</taxon>
        <taxon>Collybia</taxon>
    </lineage>
</organism>
<evidence type="ECO:0000313" key="3">
    <source>
        <dbReference type="EMBL" id="KAF9467820.1"/>
    </source>
</evidence>
<feature type="compositionally biased region" description="Low complexity" evidence="1">
    <location>
        <begin position="284"/>
        <end position="301"/>
    </location>
</feature>
<feature type="region of interest" description="Disordered" evidence="1">
    <location>
        <begin position="384"/>
        <end position="406"/>
    </location>
</feature>
<keyword evidence="4" id="KW-1185">Reference proteome</keyword>
<feature type="transmembrane region" description="Helical" evidence="2">
    <location>
        <begin position="170"/>
        <end position="191"/>
    </location>
</feature>
<gene>
    <name evidence="3" type="ORF">BDZ94DRAFT_1247819</name>
</gene>
<dbReference type="OrthoDB" id="3064120at2759"/>
<keyword evidence="2" id="KW-0472">Membrane</keyword>
<sequence>MLPWKRLLWVYAFVTSFCIDLTVSLPLRSTPTGRNPIGHLRTPRAQVNFPLITQAASWPLIHAPKSTPGDRDGRSMHYELPVVSEVFKKMVTDRNSPPEALPAPLATTDSPTTTRVINPTGPLQMIGPGIVVLPTPVPTSTPTTHATEPSSTSDSASPEIHPYPVPARKLIIIGSVMGAILASTLLSYILLNHRCLGLCRKKKSERQSWVTFRSTPDEREPKEKGKGIDSPTPPWLRLSSSLSSNGSTFVPKTPEAKNAPYTQSRIIDISPDFPRSKFSVTSSDYPCSPSSSNPSFVSAPSTMTRDPAIPPPLMAPAEFFCLPSAPDLQNPRHSRIRSEPVFGHVLPTPSQSLATIRSGEHRRSKSVSGLVYIVPPSVCIYPDRKDSGSEWSGSPPSAAGDYLRAS</sequence>
<evidence type="ECO:0000256" key="1">
    <source>
        <dbReference type="SAM" id="MobiDB-lite"/>
    </source>
</evidence>
<evidence type="ECO:0000313" key="4">
    <source>
        <dbReference type="Proteomes" id="UP000807353"/>
    </source>
</evidence>
<feature type="compositionally biased region" description="Low complexity" evidence="1">
    <location>
        <begin position="138"/>
        <end position="153"/>
    </location>
</feature>
<dbReference type="Proteomes" id="UP000807353">
    <property type="component" value="Unassembled WGS sequence"/>
</dbReference>